<dbReference type="Pfam" id="PF08708">
    <property type="entry name" value="PriCT_1"/>
    <property type="match status" value="1"/>
</dbReference>
<dbReference type="RefSeq" id="WP_134211915.1">
    <property type="nucleotide sequence ID" value="NZ_CP038016.1"/>
</dbReference>
<dbReference type="EMBL" id="CP038016">
    <property type="protein sequence ID" value="QBP43206.1"/>
    <property type="molecule type" value="Genomic_DNA"/>
</dbReference>
<reference evidence="2 3" key="1">
    <citation type="submission" date="2019-03" db="EMBL/GenBank/DDBJ databases">
        <title>Complete genome sequence of Paenisporosarcina antarctica CGMCC 1.6503T.</title>
        <authorList>
            <person name="Rong J.-C."/>
            <person name="Chi N.-Y."/>
            <person name="Zhang Q.-F."/>
        </authorList>
    </citation>
    <scope>NUCLEOTIDE SEQUENCE [LARGE SCALE GENOMIC DNA]</scope>
    <source>
        <strain evidence="2 3">CGMCC 1.6503</strain>
        <plasmid evidence="2 3">unnamed</plasmid>
    </source>
</reference>
<evidence type="ECO:0000259" key="1">
    <source>
        <dbReference type="SMART" id="SM00942"/>
    </source>
</evidence>
<evidence type="ECO:0000313" key="2">
    <source>
        <dbReference type="EMBL" id="QBP43206.1"/>
    </source>
</evidence>
<keyword evidence="3" id="KW-1185">Reference proteome</keyword>
<dbReference type="KEGG" id="panc:E2636_18500"/>
<dbReference type="InterPro" id="IPR014820">
    <property type="entry name" value="PriCT_1"/>
</dbReference>
<feature type="domain" description="Primase C-terminal 1" evidence="1">
    <location>
        <begin position="264"/>
        <end position="329"/>
    </location>
</feature>
<accession>A0A4P7A4X7</accession>
<organism evidence="2 3">
    <name type="scientific">Paenisporosarcina antarctica</name>
    <dbReference type="NCBI Taxonomy" id="417367"/>
    <lineage>
        <taxon>Bacteria</taxon>
        <taxon>Bacillati</taxon>
        <taxon>Bacillota</taxon>
        <taxon>Bacilli</taxon>
        <taxon>Bacillales</taxon>
        <taxon>Caryophanaceae</taxon>
        <taxon>Paenisporosarcina</taxon>
    </lineage>
</organism>
<dbReference type="SMART" id="SM00942">
    <property type="entry name" value="PriCT_1"/>
    <property type="match status" value="1"/>
</dbReference>
<gene>
    <name evidence="2" type="ORF">E2636_18500</name>
</gene>
<dbReference type="Proteomes" id="UP000294292">
    <property type="component" value="Plasmid unnamed"/>
</dbReference>
<name>A0A4P7A4X7_9BACL</name>
<sequence length="503" mass="57310">MQEIQHIFDMVLHEGIYTYKRIGSAAALPQLIKTTKRDEDHKKGSLFVTRVKEDLSTSHGVKGYIISSKETLLEDYQRVSHWTPNVFNYGTYTNQRRTYIKGHVETNLQQINTFVVDIDSKKQPYTEILTAALDQSIGVPTLILETPKGFQVYFVLDKPLFISSKNEFRGLKVAKRISENIKGSLSKVLTGVDLSCNDFGFFRIPKEENIRWFSKEMTFDFGHLIEWSRRQDDNYGRGLFVVHDHKAIHDVTQEEWFQELLAAKQVKGQQGQIGRDNLLFTLALACYSAGKEESETYNVLDQVNSSLHAPLKHAEVKKILKSAYKGRFKGAHSSYIQQLLEEWGSGKAVSIQTRSNGWHKFKKARIDRKRSHYEEWETDILAYISQQTSISDPIKWTTQKQICEAIGIARSTFTEVVKKSTKIMMKTEGKGCQARTGLTSVAVLLQCALAFNQAHRAIYTAALQLMFKERDNTAAITSCENIVQSVRKSGRTRVPDLFGLNSS</sequence>
<proteinExistence type="predicted"/>
<dbReference type="OrthoDB" id="1790977at2"/>
<evidence type="ECO:0000313" key="3">
    <source>
        <dbReference type="Proteomes" id="UP000294292"/>
    </source>
</evidence>
<dbReference type="AlphaFoldDB" id="A0A4P7A4X7"/>
<geneLocation type="plasmid" evidence="2">
    <name>unnamed</name>
</geneLocation>
<keyword evidence="2" id="KW-0614">Plasmid</keyword>
<protein>
    <submittedName>
        <fullName evidence="2">Replication initiation protein</fullName>
    </submittedName>
</protein>